<protein>
    <submittedName>
        <fullName evidence="1">Uncharacterized protein</fullName>
    </submittedName>
</protein>
<proteinExistence type="predicted"/>
<evidence type="ECO:0000313" key="1">
    <source>
        <dbReference type="EMBL" id="CAA9297337.1"/>
    </source>
</evidence>
<gene>
    <name evidence="1" type="ORF">AVDCRST_MAG93-4355</name>
</gene>
<dbReference type="EMBL" id="CADCTR010001464">
    <property type="protein sequence ID" value="CAA9297337.1"/>
    <property type="molecule type" value="Genomic_DNA"/>
</dbReference>
<organism evidence="1">
    <name type="scientific">uncultured Chloroflexia bacterium</name>
    <dbReference type="NCBI Taxonomy" id="1672391"/>
    <lineage>
        <taxon>Bacteria</taxon>
        <taxon>Bacillati</taxon>
        <taxon>Chloroflexota</taxon>
        <taxon>Chloroflexia</taxon>
        <taxon>environmental samples</taxon>
    </lineage>
</organism>
<sequence length="38" mass="4525">MRWEWMRATMVQDGSVSCNLNKQRKAEVRVVPRLYGND</sequence>
<name>A0A6J4K6E4_9CHLR</name>
<dbReference type="AlphaFoldDB" id="A0A6J4K6E4"/>
<reference evidence="1" key="1">
    <citation type="submission" date="2020-02" db="EMBL/GenBank/DDBJ databases">
        <authorList>
            <person name="Meier V. D."/>
        </authorList>
    </citation>
    <scope>NUCLEOTIDE SEQUENCE</scope>
    <source>
        <strain evidence="1">AVDCRST_MAG93</strain>
    </source>
</reference>
<accession>A0A6J4K6E4</accession>